<dbReference type="AlphaFoldDB" id="A0A6A3NYJ7"/>
<accession>A0A6A3NYJ7</accession>
<proteinExistence type="predicted"/>
<dbReference type="Proteomes" id="UP000434957">
    <property type="component" value="Unassembled WGS sequence"/>
</dbReference>
<sequence length="82" mass="9031">MRTHISKAVKASFVKKGVQMVVIPGSLTPYAHTGGIGIYKSFKDNLSIIIDERKSSDRVMYTKAGNPKKPPVEDVVLWVQTA</sequence>
<evidence type="ECO:0008006" key="7">
    <source>
        <dbReference type="Google" id="ProtNLM"/>
    </source>
</evidence>
<evidence type="ECO:0000313" key="4">
    <source>
        <dbReference type="Proteomes" id="UP000429607"/>
    </source>
</evidence>
<evidence type="ECO:0000313" key="5">
    <source>
        <dbReference type="Proteomes" id="UP000434957"/>
    </source>
</evidence>
<evidence type="ECO:0000313" key="1">
    <source>
        <dbReference type="EMBL" id="KAE9034537.1"/>
    </source>
</evidence>
<dbReference type="Proteomes" id="UP000429607">
    <property type="component" value="Unassembled WGS sequence"/>
</dbReference>
<evidence type="ECO:0000313" key="6">
    <source>
        <dbReference type="Proteomes" id="UP000435112"/>
    </source>
</evidence>
<protein>
    <recommendedName>
        <fullName evidence="7">DDE-1 domain-containing protein</fullName>
    </recommendedName>
</protein>
<name>A0A6A3NYJ7_9STRA</name>
<dbReference type="EMBL" id="QXFU01000046">
    <property type="protein sequence ID" value="KAE9046605.1"/>
    <property type="molecule type" value="Genomic_DNA"/>
</dbReference>
<evidence type="ECO:0000313" key="3">
    <source>
        <dbReference type="EMBL" id="KAE9357660.1"/>
    </source>
</evidence>
<keyword evidence="5" id="KW-1185">Reference proteome</keyword>
<dbReference type="EMBL" id="QXFV01000545">
    <property type="protein sequence ID" value="KAE9034537.1"/>
    <property type="molecule type" value="Genomic_DNA"/>
</dbReference>
<dbReference type="OrthoDB" id="92140at2759"/>
<dbReference type="Proteomes" id="UP000435112">
    <property type="component" value="Unassembled WGS sequence"/>
</dbReference>
<evidence type="ECO:0000313" key="2">
    <source>
        <dbReference type="EMBL" id="KAE9046605.1"/>
    </source>
</evidence>
<comment type="caution">
    <text evidence="2">The sequence shown here is derived from an EMBL/GenBank/DDBJ whole genome shotgun (WGS) entry which is preliminary data.</text>
</comment>
<reference evidence="4 6" key="1">
    <citation type="submission" date="2018-09" db="EMBL/GenBank/DDBJ databases">
        <title>Genomic investigation of the strawberry pathogen Phytophthora fragariae indicates pathogenicity is determined by transcriptional variation in three key races.</title>
        <authorList>
            <person name="Adams T.M."/>
            <person name="Armitage A.D."/>
            <person name="Sobczyk M.K."/>
            <person name="Bates H.J."/>
            <person name="Dunwell J.M."/>
            <person name="Nellist C.F."/>
            <person name="Harrison R.J."/>
        </authorList>
    </citation>
    <scope>NUCLEOTIDE SEQUENCE [LARGE SCALE GENOMIC DNA]</scope>
    <source>
        <strain evidence="1 4">SCRP249</strain>
        <strain evidence="2 6">SCRP324</strain>
        <strain evidence="3 5">SCRP333</strain>
    </source>
</reference>
<gene>
    <name evidence="1" type="ORF">PR001_g9691</name>
    <name evidence="2" type="ORF">PR002_g1557</name>
    <name evidence="3" type="ORF">PR003_g1681</name>
</gene>
<dbReference type="EMBL" id="QXFT01000048">
    <property type="protein sequence ID" value="KAE9357660.1"/>
    <property type="molecule type" value="Genomic_DNA"/>
</dbReference>
<organism evidence="2 6">
    <name type="scientific">Phytophthora rubi</name>
    <dbReference type="NCBI Taxonomy" id="129364"/>
    <lineage>
        <taxon>Eukaryota</taxon>
        <taxon>Sar</taxon>
        <taxon>Stramenopiles</taxon>
        <taxon>Oomycota</taxon>
        <taxon>Peronosporomycetes</taxon>
        <taxon>Peronosporales</taxon>
        <taxon>Peronosporaceae</taxon>
        <taxon>Phytophthora</taxon>
    </lineage>
</organism>